<keyword evidence="1" id="KW-0732">Signal</keyword>
<accession>A0ABR2ZKT4</accession>
<evidence type="ECO:0000313" key="3">
    <source>
        <dbReference type="Proteomes" id="UP001437256"/>
    </source>
</evidence>
<evidence type="ECO:0000256" key="1">
    <source>
        <dbReference type="SAM" id="SignalP"/>
    </source>
</evidence>
<dbReference type="EMBL" id="JBBXMP010000117">
    <property type="protein sequence ID" value="KAL0061988.1"/>
    <property type="molecule type" value="Genomic_DNA"/>
</dbReference>
<reference evidence="2 3" key="1">
    <citation type="submission" date="2024-05" db="EMBL/GenBank/DDBJ databases">
        <title>A draft genome resource for the thread blight pathogen Marasmius tenuissimus strain MS-2.</title>
        <authorList>
            <person name="Yulfo-Soto G.E."/>
            <person name="Baruah I.K."/>
            <person name="Amoako-Attah I."/>
            <person name="Bukari Y."/>
            <person name="Meinhardt L.W."/>
            <person name="Bailey B.A."/>
            <person name="Cohen S.P."/>
        </authorList>
    </citation>
    <scope>NUCLEOTIDE SEQUENCE [LARGE SCALE GENOMIC DNA]</scope>
    <source>
        <strain evidence="2 3">MS-2</strain>
    </source>
</reference>
<name>A0ABR2ZKT4_9AGAR</name>
<protein>
    <submittedName>
        <fullName evidence="2">Uncharacterized protein</fullName>
    </submittedName>
</protein>
<feature type="chain" id="PRO_5047049353" evidence="1">
    <location>
        <begin position="26"/>
        <end position="100"/>
    </location>
</feature>
<proteinExistence type="predicted"/>
<keyword evidence="3" id="KW-1185">Reference proteome</keyword>
<organism evidence="2 3">
    <name type="scientific">Marasmius tenuissimus</name>
    <dbReference type="NCBI Taxonomy" id="585030"/>
    <lineage>
        <taxon>Eukaryota</taxon>
        <taxon>Fungi</taxon>
        <taxon>Dikarya</taxon>
        <taxon>Basidiomycota</taxon>
        <taxon>Agaricomycotina</taxon>
        <taxon>Agaricomycetes</taxon>
        <taxon>Agaricomycetidae</taxon>
        <taxon>Agaricales</taxon>
        <taxon>Marasmiineae</taxon>
        <taxon>Marasmiaceae</taxon>
        <taxon>Marasmius</taxon>
    </lineage>
</organism>
<comment type="caution">
    <text evidence="2">The sequence shown here is derived from an EMBL/GenBank/DDBJ whole genome shotgun (WGS) entry which is preliminary data.</text>
</comment>
<dbReference type="Proteomes" id="UP001437256">
    <property type="component" value="Unassembled WGS sequence"/>
</dbReference>
<sequence>MFASTTKAFAVVAAFLAVSGQVGVGATPAGVNDVEARASYYTGDGIGACGKQSSASQLVAAVAAPVFDNYPGAPPNPNKYVSTLPSLKPSSPFINYLLPI</sequence>
<evidence type="ECO:0000313" key="2">
    <source>
        <dbReference type="EMBL" id="KAL0061988.1"/>
    </source>
</evidence>
<feature type="signal peptide" evidence="1">
    <location>
        <begin position="1"/>
        <end position="25"/>
    </location>
</feature>
<gene>
    <name evidence="2" type="ORF">AAF712_011143</name>
</gene>